<keyword evidence="2" id="KW-1185">Reference proteome</keyword>
<accession>A0A1M7GPX2</accession>
<dbReference type="Proteomes" id="UP000322545">
    <property type="component" value="Unassembled WGS sequence"/>
</dbReference>
<proteinExistence type="predicted"/>
<dbReference type="InterPro" id="IPR036291">
    <property type="entry name" value="NAD(P)-bd_dom_sf"/>
</dbReference>
<name>A0A1M7GPX2_9RHOB</name>
<dbReference type="EMBL" id="FRCB01000005">
    <property type="protein sequence ID" value="SHM17939.1"/>
    <property type="molecule type" value="Genomic_DNA"/>
</dbReference>
<evidence type="ECO:0000313" key="2">
    <source>
        <dbReference type="Proteomes" id="UP000322545"/>
    </source>
</evidence>
<sequence>MRGVEFSGKTVVIAGAGCEVGIALAHGFGRVGARIVLMDREESTLLEVATLARDRIEPLALDPLRADLSAQFGEIWADEPLDILIHLQPLRHPDRLAAAMSSIPALTRDLARALKAGQGRVIVLFSAPTPLAGIDRALLDKALSALPGMLHDKLGVHGICCNALRLPASVGDICSMEALVSTVMFLCGPHGGAIGGALLPLWPRSD</sequence>
<organism evidence="1 2">
    <name type="scientific">Roseovarius litoreus</name>
    <dbReference type="NCBI Taxonomy" id="1155722"/>
    <lineage>
        <taxon>Bacteria</taxon>
        <taxon>Pseudomonadati</taxon>
        <taxon>Pseudomonadota</taxon>
        <taxon>Alphaproteobacteria</taxon>
        <taxon>Rhodobacterales</taxon>
        <taxon>Roseobacteraceae</taxon>
        <taxon>Roseovarius</taxon>
    </lineage>
</organism>
<reference evidence="1 2" key="1">
    <citation type="submission" date="2016-11" db="EMBL/GenBank/DDBJ databases">
        <authorList>
            <person name="Varghese N."/>
            <person name="Submissions S."/>
        </authorList>
    </citation>
    <scope>NUCLEOTIDE SEQUENCE [LARGE SCALE GENOMIC DNA]</scope>
    <source>
        <strain evidence="1 2">DSM 28249</strain>
    </source>
</reference>
<gene>
    <name evidence="1" type="ORF">SAMN05443432_10589</name>
</gene>
<dbReference type="SUPFAM" id="SSF51735">
    <property type="entry name" value="NAD(P)-binding Rossmann-fold domains"/>
    <property type="match status" value="1"/>
</dbReference>
<dbReference type="AlphaFoldDB" id="A0A1M7GPX2"/>
<protein>
    <submittedName>
        <fullName evidence="1">Uncharacterized protein</fullName>
    </submittedName>
</protein>
<dbReference type="Gene3D" id="3.40.50.720">
    <property type="entry name" value="NAD(P)-binding Rossmann-like Domain"/>
    <property type="match status" value="1"/>
</dbReference>
<evidence type="ECO:0000313" key="1">
    <source>
        <dbReference type="EMBL" id="SHM17939.1"/>
    </source>
</evidence>